<evidence type="ECO:0000256" key="1">
    <source>
        <dbReference type="SAM" id="SignalP"/>
    </source>
</evidence>
<comment type="caution">
    <text evidence="2">The sequence shown here is derived from an EMBL/GenBank/DDBJ whole genome shotgun (WGS) entry which is preliminary data.</text>
</comment>
<keyword evidence="1" id="KW-0732">Signal</keyword>
<dbReference type="Proteomes" id="UP001597641">
    <property type="component" value="Unassembled WGS sequence"/>
</dbReference>
<feature type="signal peptide" evidence="1">
    <location>
        <begin position="1"/>
        <end position="21"/>
    </location>
</feature>
<organism evidence="2 3">
    <name type="scientific">Pontibacter toksunensis</name>
    <dbReference type="NCBI Taxonomy" id="1332631"/>
    <lineage>
        <taxon>Bacteria</taxon>
        <taxon>Pseudomonadati</taxon>
        <taxon>Bacteroidota</taxon>
        <taxon>Cytophagia</taxon>
        <taxon>Cytophagales</taxon>
        <taxon>Hymenobacteraceae</taxon>
        <taxon>Pontibacter</taxon>
    </lineage>
</organism>
<name>A0ABW6BWV4_9BACT</name>
<sequence>MLRFRTLITFMLLAATTEIQAQYVLMALAEAHDTTILEEATSIFKATRLVNGHTVETNGR</sequence>
<keyword evidence="3" id="KW-1185">Reference proteome</keyword>
<evidence type="ECO:0000313" key="3">
    <source>
        <dbReference type="Proteomes" id="UP001597641"/>
    </source>
</evidence>
<protein>
    <submittedName>
        <fullName evidence="2">Uncharacterized protein</fullName>
    </submittedName>
</protein>
<proteinExistence type="predicted"/>
<dbReference type="RefSeq" id="WP_377486422.1">
    <property type="nucleotide sequence ID" value="NZ_JBHUOX010000012.1"/>
</dbReference>
<reference evidence="3" key="1">
    <citation type="journal article" date="2019" name="Int. J. Syst. Evol. Microbiol.">
        <title>The Global Catalogue of Microorganisms (GCM) 10K type strain sequencing project: providing services to taxonomists for standard genome sequencing and annotation.</title>
        <authorList>
            <consortium name="The Broad Institute Genomics Platform"/>
            <consortium name="The Broad Institute Genome Sequencing Center for Infectious Disease"/>
            <person name="Wu L."/>
            <person name="Ma J."/>
        </authorList>
    </citation>
    <scope>NUCLEOTIDE SEQUENCE [LARGE SCALE GENOMIC DNA]</scope>
    <source>
        <strain evidence="3">KCTC 23984</strain>
    </source>
</reference>
<accession>A0ABW6BWV4</accession>
<dbReference type="EMBL" id="JBHUOX010000012">
    <property type="protein sequence ID" value="MFD3001825.1"/>
    <property type="molecule type" value="Genomic_DNA"/>
</dbReference>
<evidence type="ECO:0000313" key="2">
    <source>
        <dbReference type="EMBL" id="MFD3001825.1"/>
    </source>
</evidence>
<gene>
    <name evidence="2" type="ORF">ACFS7Z_15735</name>
</gene>
<feature type="chain" id="PRO_5046401684" evidence="1">
    <location>
        <begin position="22"/>
        <end position="60"/>
    </location>
</feature>